<gene>
    <name evidence="1" type="ORF">UCRPC4_g03038</name>
</gene>
<dbReference type="Proteomes" id="UP000053317">
    <property type="component" value="Unassembled WGS sequence"/>
</dbReference>
<evidence type="ECO:0000313" key="1">
    <source>
        <dbReference type="EMBL" id="KKY23031.1"/>
    </source>
</evidence>
<comment type="caution">
    <text evidence="1">The sequence shown here is derived from an EMBL/GenBank/DDBJ whole genome shotgun (WGS) entry which is preliminary data.</text>
</comment>
<reference evidence="1 2" key="2">
    <citation type="submission" date="2015-05" db="EMBL/GenBank/DDBJ databases">
        <authorList>
            <person name="Morales-Cruz A."/>
            <person name="Amrine K.C."/>
            <person name="Cantu D."/>
        </authorList>
    </citation>
    <scope>NUCLEOTIDE SEQUENCE [LARGE SCALE GENOMIC DNA]</scope>
    <source>
        <strain evidence="1">UCRPC4</strain>
    </source>
</reference>
<protein>
    <submittedName>
        <fullName evidence="1">Putative zn 2cys6 transcription</fullName>
    </submittedName>
</protein>
<accession>A0A0G2ELK4</accession>
<dbReference type="EMBL" id="LCWF01000071">
    <property type="protein sequence ID" value="KKY23031.1"/>
    <property type="molecule type" value="Genomic_DNA"/>
</dbReference>
<dbReference type="OrthoDB" id="189997at2759"/>
<organism evidence="1 2">
    <name type="scientific">Phaeomoniella chlamydospora</name>
    <name type="common">Phaeoacremonium chlamydosporum</name>
    <dbReference type="NCBI Taxonomy" id="158046"/>
    <lineage>
        <taxon>Eukaryota</taxon>
        <taxon>Fungi</taxon>
        <taxon>Dikarya</taxon>
        <taxon>Ascomycota</taxon>
        <taxon>Pezizomycotina</taxon>
        <taxon>Eurotiomycetes</taxon>
        <taxon>Chaetothyriomycetidae</taxon>
        <taxon>Phaeomoniellales</taxon>
        <taxon>Phaeomoniellaceae</taxon>
        <taxon>Phaeomoniella</taxon>
    </lineage>
</organism>
<sequence>MAREIAQPWLGLLTQFQIGVTLLYCFYATPPTQWKASYKSADVPDAIRACSSTLAILAERWAEAECVRDIFEIIAREVPVGETWGRPKRMSEGGRRAVEENWKRVSEIVIHRPTMRMIHEIATEDFCDHVSTDFQNISDSAVAHGATIFALDGLDIQWVDSIHDPPENLATHFNSSTSADVFSDEVYFHYS</sequence>
<dbReference type="AlphaFoldDB" id="A0A0G2ELK4"/>
<keyword evidence="2" id="KW-1185">Reference proteome</keyword>
<reference evidence="1 2" key="1">
    <citation type="submission" date="2015-05" db="EMBL/GenBank/DDBJ databases">
        <title>Distinctive expansion of gene families associated with plant cell wall degradation and secondary metabolism in the genomes of grapevine trunk pathogens.</title>
        <authorList>
            <person name="Lawrence D.P."/>
            <person name="Travadon R."/>
            <person name="Rolshausen P.E."/>
            <person name="Baumgartner K."/>
        </authorList>
    </citation>
    <scope>NUCLEOTIDE SEQUENCE [LARGE SCALE GENOMIC DNA]</scope>
    <source>
        <strain evidence="1">UCRPC4</strain>
    </source>
</reference>
<name>A0A0G2ELK4_PHACM</name>
<evidence type="ECO:0000313" key="2">
    <source>
        <dbReference type="Proteomes" id="UP000053317"/>
    </source>
</evidence>
<proteinExistence type="predicted"/>